<name>H8FXZ7_MAGML</name>
<accession>H8FXZ7</accession>
<comment type="caution">
    <text evidence="1">The sequence shown here is derived from an EMBL/GenBank/DDBJ whole genome shotgun (WGS) entry which is preliminary data.</text>
</comment>
<sequence>MVKLPVPSSLASIKCGCHLRPHFWQAILSAIAALLDQLVDPAGPAAVTSGPTGVIPFVIALARQVSGGANAGKPDPYLSADVDLARAAAFGAVASEGIHGSILRRQHDGGHRHPVIGVAISHDHVELPFAFGGVSQGDVLGVQHVVVAIIGDENGLGAGDVQPHDDKFLDLADFVQLGRQNVEEPECTGPLGEELHPVGEEDLLVHGVAIEALSAIELRQFVLELADLCLVHVTSVSLANGLIR</sequence>
<proteinExistence type="predicted"/>
<keyword evidence="2" id="KW-1185">Reference proteome</keyword>
<gene>
    <name evidence="1" type="ORF">PHAMO_80026</name>
</gene>
<organism evidence="1 2">
    <name type="scientific">Magnetospirillum molischianum DSM 120</name>
    <dbReference type="NCBI Taxonomy" id="1150626"/>
    <lineage>
        <taxon>Bacteria</taxon>
        <taxon>Pseudomonadati</taxon>
        <taxon>Pseudomonadota</taxon>
        <taxon>Alphaproteobacteria</taxon>
        <taxon>Rhodospirillales</taxon>
        <taxon>Rhodospirillaceae</taxon>
        <taxon>Magnetospirillum</taxon>
    </lineage>
</organism>
<dbReference type="Proteomes" id="UP000004169">
    <property type="component" value="Unassembled WGS sequence"/>
</dbReference>
<evidence type="ECO:0000313" key="1">
    <source>
        <dbReference type="EMBL" id="CCG43235.1"/>
    </source>
</evidence>
<dbReference type="EMBL" id="CAHP01000060">
    <property type="protein sequence ID" value="CCG43235.1"/>
    <property type="molecule type" value="Genomic_DNA"/>
</dbReference>
<dbReference type="AlphaFoldDB" id="H8FXZ7"/>
<protein>
    <submittedName>
        <fullName evidence="1">Uncharacterized protein</fullName>
    </submittedName>
</protein>
<evidence type="ECO:0000313" key="2">
    <source>
        <dbReference type="Proteomes" id="UP000004169"/>
    </source>
</evidence>
<reference evidence="1 2" key="1">
    <citation type="journal article" date="2012" name="J. Bacteriol.">
        <title>Draft Genome Sequence of the Purple Photosynthetic Bacterium Phaeospirillum molischianum DSM120, a Particularly Versatile Bacterium.</title>
        <authorList>
            <person name="Duquesne K."/>
            <person name="Prima V."/>
            <person name="Ji B."/>
            <person name="Rouy Z."/>
            <person name="Medigue C."/>
            <person name="Talla E."/>
            <person name="Sturgis J.N."/>
        </authorList>
    </citation>
    <scope>NUCLEOTIDE SEQUENCE [LARGE SCALE GENOMIC DNA]</scope>
    <source>
        <strain evidence="2">DSM120</strain>
    </source>
</reference>